<gene>
    <name evidence="5" type="primary">ytcD_1</name>
    <name evidence="5" type="ORF">UC8_30200</name>
</gene>
<evidence type="ECO:0000259" key="4">
    <source>
        <dbReference type="PROSITE" id="PS51118"/>
    </source>
</evidence>
<dbReference type="AlphaFoldDB" id="A0A5B9QSY5"/>
<keyword evidence="1" id="KW-0805">Transcription regulation</keyword>
<dbReference type="InterPro" id="IPR002577">
    <property type="entry name" value="HTH_HxlR"/>
</dbReference>
<dbReference type="InterPro" id="IPR036390">
    <property type="entry name" value="WH_DNA-bd_sf"/>
</dbReference>
<dbReference type="OrthoDB" id="9800966at2"/>
<evidence type="ECO:0000256" key="2">
    <source>
        <dbReference type="ARBA" id="ARBA00023125"/>
    </source>
</evidence>
<accession>A0A5B9QSY5</accession>
<evidence type="ECO:0000313" key="5">
    <source>
        <dbReference type="EMBL" id="QEG41002.1"/>
    </source>
</evidence>
<proteinExistence type="predicted"/>
<dbReference type="PANTHER" id="PTHR33204">
    <property type="entry name" value="TRANSCRIPTIONAL REGULATOR, MARR FAMILY"/>
    <property type="match status" value="1"/>
</dbReference>
<evidence type="ECO:0000256" key="1">
    <source>
        <dbReference type="ARBA" id="ARBA00023015"/>
    </source>
</evidence>
<dbReference type="EMBL" id="CP042914">
    <property type="protein sequence ID" value="QEG41002.1"/>
    <property type="molecule type" value="Genomic_DNA"/>
</dbReference>
<evidence type="ECO:0000256" key="3">
    <source>
        <dbReference type="ARBA" id="ARBA00023163"/>
    </source>
</evidence>
<dbReference type="Proteomes" id="UP000325286">
    <property type="component" value="Chromosome"/>
</dbReference>
<dbReference type="PROSITE" id="PS51118">
    <property type="entry name" value="HTH_HXLR"/>
    <property type="match status" value="1"/>
</dbReference>
<keyword evidence="2" id="KW-0238">DNA-binding</keyword>
<dbReference type="RefSeq" id="WP_084426583.1">
    <property type="nucleotide sequence ID" value="NZ_LWSJ01000037.1"/>
</dbReference>
<dbReference type="Pfam" id="PF01638">
    <property type="entry name" value="HxlR"/>
    <property type="match status" value="1"/>
</dbReference>
<dbReference type="PANTHER" id="PTHR33204:SF37">
    <property type="entry name" value="HTH-TYPE TRANSCRIPTIONAL REGULATOR YODB"/>
    <property type="match status" value="1"/>
</dbReference>
<reference evidence="5 6" key="1">
    <citation type="submission" date="2019-08" db="EMBL/GenBank/DDBJ databases">
        <title>Deep-cultivation of Planctomycetes and their phenomic and genomic characterization uncovers novel biology.</title>
        <authorList>
            <person name="Wiegand S."/>
            <person name="Jogler M."/>
            <person name="Boedeker C."/>
            <person name="Pinto D."/>
            <person name="Vollmers J."/>
            <person name="Rivas-Marin E."/>
            <person name="Kohn T."/>
            <person name="Peeters S.H."/>
            <person name="Heuer A."/>
            <person name="Rast P."/>
            <person name="Oberbeckmann S."/>
            <person name="Bunk B."/>
            <person name="Jeske O."/>
            <person name="Meyerdierks A."/>
            <person name="Storesund J.E."/>
            <person name="Kallscheuer N."/>
            <person name="Luecker S."/>
            <person name="Lage O.M."/>
            <person name="Pohl T."/>
            <person name="Merkel B.J."/>
            <person name="Hornburger P."/>
            <person name="Mueller R.-W."/>
            <person name="Bruemmer F."/>
            <person name="Labrenz M."/>
            <person name="Spormann A.M."/>
            <person name="Op den Camp H."/>
            <person name="Overmann J."/>
            <person name="Amann R."/>
            <person name="Jetten M.S.M."/>
            <person name="Mascher T."/>
            <person name="Medema M.H."/>
            <person name="Devos D.P."/>
            <person name="Kaster A.-K."/>
            <person name="Ovreas L."/>
            <person name="Rohde M."/>
            <person name="Galperin M.Y."/>
            <person name="Jogler C."/>
        </authorList>
    </citation>
    <scope>NUCLEOTIDE SEQUENCE [LARGE SCALE GENOMIC DNA]</scope>
    <source>
        <strain evidence="5 6">UC8</strain>
    </source>
</reference>
<sequence length="107" mass="12290">MDEPDVTEVFEKCLGCRYMVALLRKIEAGVQRPGQLERAIDGMTAKVLSERLRRLVEHGVVEKTSYPEIPPRVEYALSPFGRRLLEIIDEVETLQKHARVGRTRLTE</sequence>
<evidence type="ECO:0000313" key="6">
    <source>
        <dbReference type="Proteomes" id="UP000325286"/>
    </source>
</evidence>
<dbReference type="GO" id="GO:0003677">
    <property type="term" value="F:DNA binding"/>
    <property type="evidence" value="ECO:0007669"/>
    <property type="project" value="UniProtKB-KW"/>
</dbReference>
<dbReference type="KEGG" id="rul:UC8_30200"/>
<keyword evidence="6" id="KW-1185">Reference proteome</keyword>
<dbReference type="InterPro" id="IPR036388">
    <property type="entry name" value="WH-like_DNA-bd_sf"/>
</dbReference>
<dbReference type="Gene3D" id="1.10.10.10">
    <property type="entry name" value="Winged helix-like DNA-binding domain superfamily/Winged helix DNA-binding domain"/>
    <property type="match status" value="1"/>
</dbReference>
<keyword evidence="3" id="KW-0804">Transcription</keyword>
<feature type="domain" description="HTH hxlR-type" evidence="4">
    <location>
        <begin position="3"/>
        <end position="103"/>
    </location>
</feature>
<protein>
    <submittedName>
        <fullName evidence="5">Putative HTH-type transcriptional regulator YtcD</fullName>
    </submittedName>
</protein>
<organism evidence="5 6">
    <name type="scientific">Roseimaritima ulvae</name>
    <dbReference type="NCBI Taxonomy" id="980254"/>
    <lineage>
        <taxon>Bacteria</taxon>
        <taxon>Pseudomonadati</taxon>
        <taxon>Planctomycetota</taxon>
        <taxon>Planctomycetia</taxon>
        <taxon>Pirellulales</taxon>
        <taxon>Pirellulaceae</taxon>
        <taxon>Roseimaritima</taxon>
    </lineage>
</organism>
<name>A0A5B9QSY5_9BACT</name>
<dbReference type="SUPFAM" id="SSF46785">
    <property type="entry name" value="Winged helix' DNA-binding domain"/>
    <property type="match status" value="1"/>
</dbReference>